<evidence type="ECO:0000313" key="2">
    <source>
        <dbReference type="EMBL" id="GGL15572.1"/>
    </source>
</evidence>
<comment type="caution">
    <text evidence="2">The sequence shown here is derived from an EMBL/GenBank/DDBJ whole genome shotgun (WGS) entry which is preliminary data.</text>
</comment>
<reference evidence="2" key="2">
    <citation type="submission" date="2020-09" db="EMBL/GenBank/DDBJ databases">
        <authorList>
            <person name="Sun Q."/>
            <person name="Ohkuma M."/>
        </authorList>
    </citation>
    <scope>NUCLEOTIDE SEQUENCE</scope>
    <source>
        <strain evidence="2">JCM 3035</strain>
    </source>
</reference>
<protein>
    <recommendedName>
        <fullName evidence="4">Secreted protein</fullName>
    </recommendedName>
</protein>
<organism evidence="2 3">
    <name type="scientific">Streptomyces flaveus</name>
    <dbReference type="NCBI Taxonomy" id="66370"/>
    <lineage>
        <taxon>Bacteria</taxon>
        <taxon>Bacillati</taxon>
        <taxon>Actinomycetota</taxon>
        <taxon>Actinomycetes</taxon>
        <taxon>Kitasatosporales</taxon>
        <taxon>Streptomycetaceae</taxon>
        <taxon>Streptomyces</taxon>
        <taxon>Streptomyces aurantiacus group</taxon>
    </lineage>
</organism>
<dbReference type="EMBL" id="BMPQ01000053">
    <property type="protein sequence ID" value="GGL15572.1"/>
    <property type="molecule type" value="Genomic_DNA"/>
</dbReference>
<name>A0A917RN27_9ACTN</name>
<evidence type="ECO:0000313" key="3">
    <source>
        <dbReference type="Proteomes" id="UP000637788"/>
    </source>
</evidence>
<evidence type="ECO:0000256" key="1">
    <source>
        <dbReference type="SAM" id="SignalP"/>
    </source>
</evidence>
<gene>
    <name evidence="2" type="ORF">GCM10010094_90590</name>
</gene>
<feature type="signal peptide" evidence="1">
    <location>
        <begin position="1"/>
        <end position="22"/>
    </location>
</feature>
<dbReference type="Proteomes" id="UP000637788">
    <property type="component" value="Unassembled WGS sequence"/>
</dbReference>
<reference evidence="2" key="1">
    <citation type="journal article" date="2014" name="Int. J. Syst. Evol. Microbiol.">
        <title>Complete genome sequence of Corynebacterium casei LMG S-19264T (=DSM 44701T), isolated from a smear-ripened cheese.</title>
        <authorList>
            <consortium name="US DOE Joint Genome Institute (JGI-PGF)"/>
            <person name="Walter F."/>
            <person name="Albersmeier A."/>
            <person name="Kalinowski J."/>
            <person name="Ruckert C."/>
        </authorList>
    </citation>
    <scope>NUCLEOTIDE SEQUENCE</scope>
    <source>
        <strain evidence="2">JCM 3035</strain>
    </source>
</reference>
<dbReference type="RefSeq" id="WP_189327558.1">
    <property type="nucleotide sequence ID" value="NZ_BMPQ01000053.1"/>
</dbReference>
<keyword evidence="3" id="KW-1185">Reference proteome</keyword>
<sequence length="120" mass="12205">MTISTKLAAATGAALTAGLLMAAPASAGSTGTTAACPATLSPETDGGAASWSIECVGSKVYIDGWVRDTDADGKCAWIKAFGSFTDGSGRKDAKACPKNTTTRFSWVANGTEIRAYLYVA</sequence>
<dbReference type="AlphaFoldDB" id="A0A917RN27"/>
<proteinExistence type="predicted"/>
<feature type="chain" id="PRO_5039409948" description="Secreted protein" evidence="1">
    <location>
        <begin position="23"/>
        <end position="120"/>
    </location>
</feature>
<evidence type="ECO:0008006" key="4">
    <source>
        <dbReference type="Google" id="ProtNLM"/>
    </source>
</evidence>
<keyword evidence="1" id="KW-0732">Signal</keyword>
<accession>A0A917RN27</accession>